<comment type="caution">
    <text evidence="1">The sequence shown here is derived from an EMBL/GenBank/DDBJ whole genome shotgun (WGS) entry which is preliminary data.</text>
</comment>
<dbReference type="AlphaFoldDB" id="A0A934J3E8"/>
<evidence type="ECO:0008006" key="3">
    <source>
        <dbReference type="Google" id="ProtNLM"/>
    </source>
</evidence>
<gene>
    <name evidence="1" type="ORF">JFN88_06175</name>
</gene>
<proteinExistence type="predicted"/>
<dbReference type="Proteomes" id="UP000640274">
    <property type="component" value="Unassembled WGS sequence"/>
</dbReference>
<keyword evidence="2" id="KW-1185">Reference proteome</keyword>
<protein>
    <recommendedName>
        <fullName evidence="3">Resolvase/invertase-type recombinase catalytic domain-containing protein</fullName>
    </recommendedName>
</protein>
<evidence type="ECO:0000313" key="2">
    <source>
        <dbReference type="Proteomes" id="UP000640274"/>
    </source>
</evidence>
<dbReference type="EMBL" id="JAELUP010000014">
    <property type="protein sequence ID" value="MBJ6360904.1"/>
    <property type="molecule type" value="Genomic_DNA"/>
</dbReference>
<organism evidence="1 2">
    <name type="scientific">Paenibacillus roseus</name>
    <dbReference type="NCBI Taxonomy" id="2798579"/>
    <lineage>
        <taxon>Bacteria</taxon>
        <taxon>Bacillati</taxon>
        <taxon>Bacillota</taxon>
        <taxon>Bacilli</taxon>
        <taxon>Bacillales</taxon>
        <taxon>Paenibacillaceae</taxon>
        <taxon>Paenibacillus</taxon>
    </lineage>
</organism>
<reference evidence="1" key="1">
    <citation type="submission" date="2020-12" db="EMBL/GenBank/DDBJ databases">
        <authorList>
            <person name="Huq M.A."/>
        </authorList>
    </citation>
    <scope>NUCLEOTIDE SEQUENCE</scope>
    <source>
        <strain evidence="1">MAHUQ-46</strain>
    </source>
</reference>
<evidence type="ECO:0000313" key="1">
    <source>
        <dbReference type="EMBL" id="MBJ6360904.1"/>
    </source>
</evidence>
<sequence>MTTRTIVYARFSSDNQSNESNNTPVKVRASLGKQNLAKQTAGRGLDALIPLKTIIR</sequence>
<name>A0A934J3E8_9BACL</name>
<dbReference type="RefSeq" id="WP_199018458.1">
    <property type="nucleotide sequence ID" value="NZ_JAELUP010000014.1"/>
</dbReference>
<accession>A0A934J3E8</accession>